<feature type="transmembrane region" description="Helical" evidence="8">
    <location>
        <begin position="72"/>
        <end position="88"/>
    </location>
</feature>
<evidence type="ECO:0000256" key="8">
    <source>
        <dbReference type="SAM" id="Phobius"/>
    </source>
</evidence>
<dbReference type="GO" id="GO:0009103">
    <property type="term" value="P:lipopolysaccharide biosynthetic process"/>
    <property type="evidence" value="ECO:0007669"/>
    <property type="project" value="TreeGrafter"/>
</dbReference>
<comment type="subcellular location">
    <subcellularLocation>
        <location evidence="1">Cell membrane</location>
        <topology evidence="1">Multi-pass membrane protein</topology>
    </subcellularLocation>
</comment>
<dbReference type="GO" id="GO:0044038">
    <property type="term" value="P:cell wall macromolecule biosynthetic process"/>
    <property type="evidence" value="ECO:0007669"/>
    <property type="project" value="TreeGrafter"/>
</dbReference>
<evidence type="ECO:0000256" key="2">
    <source>
        <dbReference type="ARBA" id="ARBA00022475"/>
    </source>
</evidence>
<comment type="cofactor">
    <cofactor evidence="7">
        <name>Mg(2+)</name>
        <dbReference type="ChEBI" id="CHEBI:18420"/>
    </cofactor>
</comment>
<dbReference type="Pfam" id="PF00953">
    <property type="entry name" value="Glycos_transf_4"/>
    <property type="match status" value="1"/>
</dbReference>
<keyword evidence="7" id="KW-0479">Metal-binding</keyword>
<feature type="transmembrane region" description="Helical" evidence="8">
    <location>
        <begin position="100"/>
        <end position="119"/>
    </location>
</feature>
<feature type="transmembrane region" description="Helical" evidence="8">
    <location>
        <begin position="206"/>
        <end position="227"/>
    </location>
</feature>
<dbReference type="AlphaFoldDB" id="A0A1F6T5K7"/>
<dbReference type="CDD" id="cd06854">
    <property type="entry name" value="GT_WbpL_WbcO_like"/>
    <property type="match status" value="1"/>
</dbReference>
<feature type="transmembrane region" description="Helical" evidence="8">
    <location>
        <begin position="233"/>
        <end position="254"/>
    </location>
</feature>
<dbReference type="GO" id="GO:0016780">
    <property type="term" value="F:phosphotransferase activity, for other substituted phosphate groups"/>
    <property type="evidence" value="ECO:0007669"/>
    <property type="project" value="InterPro"/>
</dbReference>
<accession>A0A1F6T5K7</accession>
<keyword evidence="7" id="KW-0460">Magnesium</keyword>
<keyword evidence="2" id="KW-1003">Cell membrane</keyword>
<comment type="caution">
    <text evidence="9">The sequence shown here is derived from an EMBL/GenBank/DDBJ whole genome shotgun (WGS) entry which is preliminary data.</text>
</comment>
<evidence type="ECO:0000313" key="9">
    <source>
        <dbReference type="EMBL" id="OGI40410.1"/>
    </source>
</evidence>
<evidence type="ECO:0000313" key="10">
    <source>
        <dbReference type="Proteomes" id="UP000178379"/>
    </source>
</evidence>
<dbReference type="STRING" id="1817756.A2140_05285"/>
<keyword evidence="4 8" id="KW-0812">Transmembrane</keyword>
<evidence type="ECO:0000256" key="4">
    <source>
        <dbReference type="ARBA" id="ARBA00022692"/>
    </source>
</evidence>
<name>A0A1F6T5K7_9PROT</name>
<evidence type="ECO:0000256" key="5">
    <source>
        <dbReference type="ARBA" id="ARBA00022989"/>
    </source>
</evidence>
<protein>
    <recommendedName>
        <fullName evidence="11">Glycosyl transferase</fullName>
    </recommendedName>
</protein>
<keyword evidence="5 8" id="KW-1133">Transmembrane helix</keyword>
<feature type="transmembrane region" description="Helical" evidence="8">
    <location>
        <begin position="287"/>
        <end position="306"/>
    </location>
</feature>
<evidence type="ECO:0000256" key="7">
    <source>
        <dbReference type="PIRSR" id="PIRSR600715-1"/>
    </source>
</evidence>
<dbReference type="PANTHER" id="PTHR22926:SF3">
    <property type="entry name" value="UNDECAPRENYL-PHOSPHATE ALPHA-N-ACETYLGLUCOSAMINYL 1-PHOSPHATE TRANSFERASE"/>
    <property type="match status" value="1"/>
</dbReference>
<feature type="binding site" evidence="7">
    <location>
        <position position="210"/>
    </location>
    <ligand>
        <name>Mg(2+)</name>
        <dbReference type="ChEBI" id="CHEBI:18420"/>
    </ligand>
</feature>
<dbReference type="GO" id="GO:0046872">
    <property type="term" value="F:metal ion binding"/>
    <property type="evidence" value="ECO:0007669"/>
    <property type="project" value="UniProtKB-KW"/>
</dbReference>
<feature type="transmembrane region" description="Helical" evidence="8">
    <location>
        <begin position="131"/>
        <end position="151"/>
    </location>
</feature>
<proteinExistence type="predicted"/>
<organism evidence="9 10">
    <name type="scientific">Candidatus Muproteobacteria bacterium RBG_16_62_13</name>
    <dbReference type="NCBI Taxonomy" id="1817756"/>
    <lineage>
        <taxon>Bacteria</taxon>
        <taxon>Pseudomonadati</taxon>
        <taxon>Pseudomonadota</taxon>
        <taxon>Candidatus Muproteobacteria</taxon>
    </lineage>
</organism>
<reference evidence="9 10" key="1">
    <citation type="journal article" date="2016" name="Nat. Commun.">
        <title>Thousands of microbial genomes shed light on interconnected biogeochemical processes in an aquifer system.</title>
        <authorList>
            <person name="Anantharaman K."/>
            <person name="Brown C.T."/>
            <person name="Hug L.A."/>
            <person name="Sharon I."/>
            <person name="Castelle C.J."/>
            <person name="Probst A.J."/>
            <person name="Thomas B.C."/>
            <person name="Singh A."/>
            <person name="Wilkins M.J."/>
            <person name="Karaoz U."/>
            <person name="Brodie E.L."/>
            <person name="Williams K.H."/>
            <person name="Hubbard S.S."/>
            <person name="Banfield J.F."/>
        </authorList>
    </citation>
    <scope>NUCLEOTIDE SEQUENCE [LARGE SCALE GENOMIC DNA]</scope>
</reference>
<evidence type="ECO:0000256" key="1">
    <source>
        <dbReference type="ARBA" id="ARBA00004651"/>
    </source>
</evidence>
<feature type="transmembrane region" description="Helical" evidence="8">
    <location>
        <begin position="46"/>
        <end position="66"/>
    </location>
</feature>
<dbReference type="GO" id="GO:0005886">
    <property type="term" value="C:plasma membrane"/>
    <property type="evidence" value="ECO:0007669"/>
    <property type="project" value="UniProtKB-SubCell"/>
</dbReference>
<gene>
    <name evidence="9" type="ORF">A2140_05285</name>
</gene>
<sequence length="341" mass="37136">MILGISVLAFAVAAILARILANPASRMSILDHPNERSLHNTPVPRTGGIAIVLAVAMVLAGGFLSGQISSRIGWLVVAALLVASVSLVDDLRGLALRYRLIVHLVAATLLAYTGLHVAGEVWPGGLPAWPWWVSRFLAVLAIVWMINLYNFMDGMDGFAGGMAVIGFGALGVQGWLVGANEYALINLVIVAATGGFLVFNFPPARIFMGDTGSATLGLLAAAMALWGARDEVLPLWASFLVFSPFIVDATVTLIRRILRGERFWQAHKTHYYQRLVQMGWGHRKTVLAEYVLMAGCAVSAVFAVSLMPVMQWGIIIFWVLVYAVLMVWVDRLWLRHIQADC</sequence>
<dbReference type="InterPro" id="IPR000715">
    <property type="entry name" value="Glycosyl_transferase_4"/>
</dbReference>
<evidence type="ECO:0000256" key="6">
    <source>
        <dbReference type="ARBA" id="ARBA00023136"/>
    </source>
</evidence>
<feature type="transmembrane region" description="Helical" evidence="8">
    <location>
        <begin position="158"/>
        <end position="176"/>
    </location>
</feature>
<evidence type="ECO:0000256" key="3">
    <source>
        <dbReference type="ARBA" id="ARBA00022679"/>
    </source>
</evidence>
<feature type="transmembrane region" description="Helical" evidence="8">
    <location>
        <begin position="312"/>
        <end position="329"/>
    </location>
</feature>
<keyword evidence="6 8" id="KW-0472">Membrane</keyword>
<evidence type="ECO:0008006" key="11">
    <source>
        <dbReference type="Google" id="ProtNLM"/>
    </source>
</evidence>
<keyword evidence="3" id="KW-0808">Transferase</keyword>
<dbReference type="PANTHER" id="PTHR22926">
    <property type="entry name" value="PHOSPHO-N-ACETYLMURAMOYL-PENTAPEPTIDE-TRANSFERASE"/>
    <property type="match status" value="1"/>
</dbReference>
<dbReference type="EMBL" id="MFSQ01000053">
    <property type="protein sequence ID" value="OGI40410.1"/>
    <property type="molecule type" value="Genomic_DNA"/>
</dbReference>
<feature type="transmembrane region" description="Helical" evidence="8">
    <location>
        <begin position="6"/>
        <end position="25"/>
    </location>
</feature>
<dbReference type="Proteomes" id="UP000178379">
    <property type="component" value="Unassembled WGS sequence"/>
</dbReference>
<feature type="transmembrane region" description="Helical" evidence="8">
    <location>
        <begin position="182"/>
        <end position="199"/>
    </location>
</feature>
<feature type="binding site" evidence="7">
    <location>
        <position position="150"/>
    </location>
    <ligand>
        <name>Mg(2+)</name>
        <dbReference type="ChEBI" id="CHEBI:18420"/>
    </ligand>
</feature>
<dbReference type="GO" id="GO:0071555">
    <property type="term" value="P:cell wall organization"/>
    <property type="evidence" value="ECO:0007669"/>
    <property type="project" value="TreeGrafter"/>
</dbReference>